<name>A0A4R7G751_9MICC</name>
<comment type="caution">
    <text evidence="2">The sequence shown here is derived from an EMBL/GenBank/DDBJ whole genome shotgun (WGS) entry which is preliminary data.</text>
</comment>
<dbReference type="SUPFAM" id="SSF56112">
    <property type="entry name" value="Protein kinase-like (PK-like)"/>
    <property type="match status" value="1"/>
</dbReference>
<reference evidence="2 3" key="1">
    <citation type="submission" date="2019-03" db="EMBL/GenBank/DDBJ databases">
        <title>Genomic Encyclopedia of Type Strains, Phase III (KMG-III): the genomes of soil and plant-associated and newly described type strains.</title>
        <authorList>
            <person name="Whitman W."/>
        </authorList>
    </citation>
    <scope>NUCLEOTIDE SEQUENCE [LARGE SCALE GENOMIC DNA]</scope>
    <source>
        <strain evidence="2 3">DSM 27373</strain>
    </source>
</reference>
<accession>A0A4R7G751</accession>
<gene>
    <name evidence="2" type="ORF">EV640_1016</name>
</gene>
<evidence type="ECO:0000313" key="3">
    <source>
        <dbReference type="Proteomes" id="UP000294506"/>
    </source>
</evidence>
<keyword evidence="2" id="KW-0808">Transferase</keyword>
<feature type="region of interest" description="Disordered" evidence="1">
    <location>
        <begin position="170"/>
        <end position="194"/>
    </location>
</feature>
<dbReference type="Proteomes" id="UP000294506">
    <property type="component" value="Unassembled WGS sequence"/>
</dbReference>
<evidence type="ECO:0000256" key="1">
    <source>
        <dbReference type="SAM" id="MobiDB-lite"/>
    </source>
</evidence>
<dbReference type="AlphaFoldDB" id="A0A4R7G751"/>
<dbReference type="RefSeq" id="WP_036474102.1">
    <property type="nucleotide sequence ID" value="NZ_SOAN01000001.1"/>
</dbReference>
<sequence>MSTLHLPPELIHESGRSLRVTRAWPVPEDTRLAIECEDAGQRRAGFWDHDGARLQPVGTDPRLPSLERLAGSGTVVSHRPGKRAVVRRGAEFIKVVRRGRAAAILDGVSSAGAFTHSFRTPEVLSQDDSCVTFAELAGTSLHDPAMLAGPHWGLAWTETLSAWTQAVRSSGDGSGLTRITSGGSAESPEVPRHAAEDEAAVLRRWAHLVGPYLDPAEPLPALVEEVAVKLQQLPEARLRPAHRDLHDKQLLWTPENGPGLLDVDTACLADPALDLGNLRAHALLRRMQGLWQSHEADTVTSAVDAAADRLAVPPDALAVYERAAVLRLGCVYAVRPTYRGVAALLRARAARSQ</sequence>
<dbReference type="Gene3D" id="3.90.1200.10">
    <property type="match status" value="1"/>
</dbReference>
<evidence type="ECO:0000313" key="2">
    <source>
        <dbReference type="EMBL" id="TDS87225.1"/>
    </source>
</evidence>
<protein>
    <submittedName>
        <fullName evidence="2">Phosphotransferase family enzyme</fullName>
    </submittedName>
</protein>
<dbReference type="GO" id="GO:0016740">
    <property type="term" value="F:transferase activity"/>
    <property type="evidence" value="ECO:0007669"/>
    <property type="project" value="UniProtKB-KW"/>
</dbReference>
<organism evidence="2 3">
    <name type="scientific">Nesterenkonia aurantiaca</name>
    <dbReference type="NCBI Taxonomy" id="1436010"/>
    <lineage>
        <taxon>Bacteria</taxon>
        <taxon>Bacillati</taxon>
        <taxon>Actinomycetota</taxon>
        <taxon>Actinomycetes</taxon>
        <taxon>Micrococcales</taxon>
        <taxon>Micrococcaceae</taxon>
        <taxon>Nesterenkonia</taxon>
    </lineage>
</organism>
<dbReference type="EMBL" id="SOAN01000001">
    <property type="protein sequence ID" value="TDS87225.1"/>
    <property type="molecule type" value="Genomic_DNA"/>
</dbReference>
<proteinExistence type="predicted"/>
<keyword evidence="3" id="KW-1185">Reference proteome</keyword>
<dbReference type="InterPro" id="IPR011009">
    <property type="entry name" value="Kinase-like_dom_sf"/>
</dbReference>